<evidence type="ECO:0000313" key="4">
    <source>
        <dbReference type="Proteomes" id="UP000236742"/>
    </source>
</evidence>
<keyword evidence="4" id="KW-1185">Reference proteome</keyword>
<evidence type="ECO:0000313" key="3">
    <source>
        <dbReference type="EMBL" id="SEG15897.1"/>
    </source>
</evidence>
<sequence length="52" mass="5327">MFVKTVIVTLCLAVLPAAAYAGCSSRGHQAQSCAPGTVWDAASQSCVKQVNS</sequence>
<dbReference type="InterPro" id="IPR002557">
    <property type="entry name" value="Chitin-bd_dom"/>
</dbReference>
<protein>
    <submittedName>
        <fullName evidence="3">Chitin binding Peritrophin-A domain-containing protein</fullName>
    </submittedName>
</protein>
<keyword evidence="1" id="KW-0732">Signal</keyword>
<evidence type="ECO:0000259" key="2">
    <source>
        <dbReference type="Pfam" id="PF01607"/>
    </source>
</evidence>
<dbReference type="OrthoDB" id="7875269at2"/>
<feature type="signal peptide" evidence="1">
    <location>
        <begin position="1"/>
        <end position="21"/>
    </location>
</feature>
<reference evidence="3 4" key="1">
    <citation type="submission" date="2016-10" db="EMBL/GenBank/DDBJ databases">
        <authorList>
            <person name="de Groot N.N."/>
        </authorList>
    </citation>
    <scope>NUCLEOTIDE SEQUENCE [LARGE SCALE GENOMIC DNA]</scope>
    <source>
        <strain evidence="3 4">DSM 23413</strain>
    </source>
</reference>
<feature type="domain" description="Chitin-binding type-2" evidence="2">
    <location>
        <begin position="19"/>
        <end position="51"/>
    </location>
</feature>
<dbReference type="GO" id="GO:0008061">
    <property type="term" value="F:chitin binding"/>
    <property type="evidence" value="ECO:0007669"/>
    <property type="project" value="InterPro"/>
</dbReference>
<organism evidence="3 4">
    <name type="scientific">Jhaorihella thermophila</name>
    <dbReference type="NCBI Taxonomy" id="488547"/>
    <lineage>
        <taxon>Bacteria</taxon>
        <taxon>Pseudomonadati</taxon>
        <taxon>Pseudomonadota</taxon>
        <taxon>Alphaproteobacteria</taxon>
        <taxon>Rhodobacterales</taxon>
        <taxon>Paracoccaceae</taxon>
        <taxon>Jhaorihella</taxon>
    </lineage>
</organism>
<feature type="chain" id="PRO_5009289910" evidence="1">
    <location>
        <begin position="22"/>
        <end position="52"/>
    </location>
</feature>
<dbReference type="AlphaFoldDB" id="A0A1H5XWS0"/>
<proteinExistence type="predicted"/>
<dbReference type="Pfam" id="PF01607">
    <property type="entry name" value="CBM_14"/>
    <property type="match status" value="1"/>
</dbReference>
<dbReference type="RefSeq" id="WP_104008729.1">
    <property type="nucleotide sequence ID" value="NZ_FNVD01000013.1"/>
</dbReference>
<accession>A0A1H5XWS0</accession>
<dbReference type="InterPro" id="IPR036508">
    <property type="entry name" value="Chitin-bd_dom_sf"/>
</dbReference>
<gene>
    <name evidence="3" type="ORF">SAMN05421751_11316</name>
</gene>
<dbReference type="EMBL" id="FNVD01000013">
    <property type="protein sequence ID" value="SEG15897.1"/>
    <property type="molecule type" value="Genomic_DNA"/>
</dbReference>
<dbReference type="SUPFAM" id="SSF57625">
    <property type="entry name" value="Invertebrate chitin-binding proteins"/>
    <property type="match status" value="1"/>
</dbReference>
<evidence type="ECO:0000256" key="1">
    <source>
        <dbReference type="SAM" id="SignalP"/>
    </source>
</evidence>
<dbReference type="Proteomes" id="UP000236742">
    <property type="component" value="Unassembled WGS sequence"/>
</dbReference>
<name>A0A1H5XWS0_9RHOB</name>
<dbReference type="GO" id="GO:0005576">
    <property type="term" value="C:extracellular region"/>
    <property type="evidence" value="ECO:0007669"/>
    <property type="project" value="InterPro"/>
</dbReference>